<dbReference type="AlphaFoldDB" id="A0A0C9UWQ4"/>
<name>A0A0C9UWQ4_SPHS4</name>
<evidence type="ECO:0000313" key="1">
    <source>
        <dbReference type="EMBL" id="KIJ29595.1"/>
    </source>
</evidence>
<organism evidence="1 2">
    <name type="scientific">Sphaerobolus stellatus (strain SS14)</name>
    <dbReference type="NCBI Taxonomy" id="990650"/>
    <lineage>
        <taxon>Eukaryota</taxon>
        <taxon>Fungi</taxon>
        <taxon>Dikarya</taxon>
        <taxon>Basidiomycota</taxon>
        <taxon>Agaricomycotina</taxon>
        <taxon>Agaricomycetes</taxon>
        <taxon>Phallomycetidae</taxon>
        <taxon>Geastrales</taxon>
        <taxon>Sphaerobolaceae</taxon>
        <taxon>Sphaerobolus</taxon>
    </lineage>
</organism>
<dbReference type="Proteomes" id="UP000054279">
    <property type="component" value="Unassembled WGS sequence"/>
</dbReference>
<reference evidence="1 2" key="1">
    <citation type="submission" date="2014-06" db="EMBL/GenBank/DDBJ databases">
        <title>Evolutionary Origins and Diversification of the Mycorrhizal Mutualists.</title>
        <authorList>
            <consortium name="DOE Joint Genome Institute"/>
            <consortium name="Mycorrhizal Genomics Consortium"/>
            <person name="Kohler A."/>
            <person name="Kuo A."/>
            <person name="Nagy L.G."/>
            <person name="Floudas D."/>
            <person name="Copeland A."/>
            <person name="Barry K.W."/>
            <person name="Cichocki N."/>
            <person name="Veneault-Fourrey C."/>
            <person name="LaButti K."/>
            <person name="Lindquist E.A."/>
            <person name="Lipzen A."/>
            <person name="Lundell T."/>
            <person name="Morin E."/>
            <person name="Murat C."/>
            <person name="Riley R."/>
            <person name="Ohm R."/>
            <person name="Sun H."/>
            <person name="Tunlid A."/>
            <person name="Henrissat B."/>
            <person name="Grigoriev I.V."/>
            <person name="Hibbett D.S."/>
            <person name="Martin F."/>
        </authorList>
    </citation>
    <scope>NUCLEOTIDE SEQUENCE [LARGE SCALE GENOMIC DNA]</scope>
    <source>
        <strain evidence="1 2">SS14</strain>
    </source>
</reference>
<gene>
    <name evidence="1" type="ORF">M422DRAFT_36892</name>
</gene>
<dbReference type="EMBL" id="KN837279">
    <property type="protein sequence ID" value="KIJ29595.1"/>
    <property type="molecule type" value="Genomic_DNA"/>
</dbReference>
<dbReference type="OrthoDB" id="202825at2759"/>
<dbReference type="HOGENOM" id="CLU_196229_0_0_1"/>
<sequence>MWGYSCSDGHGETSEVSCPLREGEVAEWILLDGMRCVHASVSIGLVLLLPVRNVALHNLYPDEIDLVVRFLL</sequence>
<evidence type="ECO:0000313" key="2">
    <source>
        <dbReference type="Proteomes" id="UP000054279"/>
    </source>
</evidence>
<protein>
    <submittedName>
        <fullName evidence="1">Uncharacterized protein</fullName>
    </submittedName>
</protein>
<keyword evidence="2" id="KW-1185">Reference proteome</keyword>
<accession>A0A0C9UWQ4</accession>
<proteinExistence type="predicted"/>